<keyword evidence="12" id="KW-1185">Reference proteome</keyword>
<dbReference type="InterPro" id="IPR051811">
    <property type="entry name" value="Cytochrome_c550/c551-like"/>
</dbReference>
<proteinExistence type="predicted"/>
<feature type="binding site" description="axial binding residue" evidence="7">
    <location>
        <position position="118"/>
    </location>
    <ligand>
        <name>heme c</name>
        <dbReference type="ChEBI" id="CHEBI:61717"/>
    </ligand>
    <ligandPart>
        <name>Fe</name>
        <dbReference type="ChEBI" id="CHEBI:18248"/>
    </ligandPart>
</feature>
<dbReference type="Pfam" id="PF13442">
    <property type="entry name" value="Cytochrome_CBB3"/>
    <property type="match status" value="1"/>
</dbReference>
<sequence>MKKFWILMSFAMVLVLGACGGNSSDEGTDPDAVDETGTEQSEESTEESTEEESSSEEGDSGAAAGDAQLAQEVYQQNNCMGCHGQNLEGGSGPALTDVGSRLSEDEIRTRIEEGGDGMPAGLVTDEEELDAVVQWLSSQTGE</sequence>
<evidence type="ECO:0000256" key="2">
    <source>
        <dbReference type="ARBA" id="ARBA00022617"/>
    </source>
</evidence>
<dbReference type="PIRSF" id="PIRSF000025">
    <property type="entry name" value="Cytc_Bsub_c550"/>
    <property type="match status" value="1"/>
</dbReference>
<dbReference type="Proteomes" id="UP000315103">
    <property type="component" value="Unassembled WGS sequence"/>
</dbReference>
<feature type="binding site" description="covalent" evidence="6">
    <location>
        <position position="79"/>
    </location>
    <ligand>
        <name>heme c</name>
        <dbReference type="ChEBI" id="CHEBI:61717"/>
    </ligand>
</feature>
<dbReference type="InterPro" id="IPR012218">
    <property type="entry name" value="Cyt_c_BACSU-c550-type"/>
</dbReference>
<feature type="region of interest" description="Disordered" evidence="8">
    <location>
        <begin position="21"/>
        <end position="70"/>
    </location>
</feature>
<dbReference type="PROSITE" id="PS51007">
    <property type="entry name" value="CYTC"/>
    <property type="match status" value="1"/>
</dbReference>
<feature type="domain" description="Cytochrome c" evidence="10">
    <location>
        <begin position="65"/>
        <end position="140"/>
    </location>
</feature>
<evidence type="ECO:0000256" key="8">
    <source>
        <dbReference type="SAM" id="MobiDB-lite"/>
    </source>
</evidence>
<dbReference type="EMBL" id="VMSJ01000006">
    <property type="protein sequence ID" value="TVT26772.1"/>
    <property type="molecule type" value="Genomic_DNA"/>
</dbReference>
<keyword evidence="9" id="KW-0732">Signal</keyword>
<gene>
    <name evidence="11" type="ORF">FO441_12250</name>
</gene>
<evidence type="ECO:0000256" key="6">
    <source>
        <dbReference type="PIRSR" id="PIRSR000025-1"/>
    </source>
</evidence>
<dbReference type="AlphaFoldDB" id="A0A558AR97"/>
<keyword evidence="3 7" id="KW-0479">Metal-binding</keyword>
<keyword evidence="4" id="KW-0249">Electron transport</keyword>
<feature type="binding site" description="covalent" evidence="6">
    <location>
        <position position="82"/>
    </location>
    <ligand>
        <name>heme c</name>
        <dbReference type="ChEBI" id="CHEBI:61717"/>
    </ligand>
</feature>
<keyword evidence="2 6" id="KW-0349">Heme</keyword>
<evidence type="ECO:0000256" key="1">
    <source>
        <dbReference type="ARBA" id="ARBA00022448"/>
    </source>
</evidence>
<accession>A0A558AR97</accession>
<comment type="PTM">
    <text evidence="6">Binds 1 heme c group covalently per subunit.</text>
</comment>
<feature type="binding site" description="axial binding residue" evidence="7">
    <location>
        <position position="83"/>
    </location>
    <ligand>
        <name>heme c</name>
        <dbReference type="ChEBI" id="CHEBI:61717"/>
    </ligand>
    <ligandPart>
        <name>Fe</name>
        <dbReference type="ChEBI" id="CHEBI:18248"/>
    </ligandPart>
</feature>
<evidence type="ECO:0000256" key="9">
    <source>
        <dbReference type="SAM" id="SignalP"/>
    </source>
</evidence>
<evidence type="ECO:0000256" key="4">
    <source>
        <dbReference type="ARBA" id="ARBA00022982"/>
    </source>
</evidence>
<dbReference type="InterPro" id="IPR036909">
    <property type="entry name" value="Cyt_c-like_dom_sf"/>
</dbReference>
<evidence type="ECO:0000313" key="11">
    <source>
        <dbReference type="EMBL" id="TVT26772.1"/>
    </source>
</evidence>
<feature type="chain" id="PRO_5039247272" evidence="9">
    <location>
        <begin position="21"/>
        <end position="142"/>
    </location>
</feature>
<dbReference type="OrthoDB" id="7933886at2"/>
<evidence type="ECO:0000256" key="5">
    <source>
        <dbReference type="ARBA" id="ARBA00023004"/>
    </source>
</evidence>
<keyword evidence="5 7" id="KW-0408">Iron</keyword>
<comment type="caution">
    <text evidence="11">The sequence shown here is derived from an EMBL/GenBank/DDBJ whole genome shotgun (WGS) entry which is preliminary data.</text>
</comment>
<dbReference type="InterPro" id="IPR009056">
    <property type="entry name" value="Cyt_c-like_dom"/>
</dbReference>
<dbReference type="PROSITE" id="PS51257">
    <property type="entry name" value="PROKAR_LIPOPROTEIN"/>
    <property type="match status" value="1"/>
</dbReference>
<reference evidence="11 12" key="1">
    <citation type="submission" date="2019-07" db="EMBL/GenBank/DDBJ databases">
        <title>Salinicoccus cyprini sp. nov., isolated from gastro-intestinal tract of mirror carp, Cyprinus carpio var. specularis, collected from Gobind Sagar Reservoir, Himachal Pradesh, India.</title>
        <authorList>
            <person name="Talwar C."/>
            <person name="Singh A.K."/>
            <person name="Lal R."/>
            <person name="Negi R.K."/>
        </authorList>
    </citation>
    <scope>NUCLEOTIDE SEQUENCE [LARGE SCALE GENOMIC DNA]</scope>
    <source>
        <strain evidence="11 12">CT19</strain>
    </source>
</reference>
<feature type="signal peptide" evidence="9">
    <location>
        <begin position="1"/>
        <end position="20"/>
    </location>
</feature>
<feature type="compositionally biased region" description="Acidic residues" evidence="8">
    <location>
        <begin position="26"/>
        <end position="59"/>
    </location>
</feature>
<evidence type="ECO:0000259" key="10">
    <source>
        <dbReference type="PROSITE" id="PS51007"/>
    </source>
</evidence>
<evidence type="ECO:0000313" key="12">
    <source>
        <dbReference type="Proteomes" id="UP000315103"/>
    </source>
</evidence>
<protein>
    <submittedName>
        <fullName evidence="11">Cytochrome c</fullName>
    </submittedName>
</protein>
<dbReference type="GO" id="GO:0016020">
    <property type="term" value="C:membrane"/>
    <property type="evidence" value="ECO:0007669"/>
    <property type="project" value="InterPro"/>
</dbReference>
<dbReference type="GO" id="GO:0020037">
    <property type="term" value="F:heme binding"/>
    <property type="evidence" value="ECO:0007669"/>
    <property type="project" value="InterPro"/>
</dbReference>
<dbReference type="SUPFAM" id="SSF46626">
    <property type="entry name" value="Cytochrome c"/>
    <property type="match status" value="1"/>
</dbReference>
<dbReference type="GO" id="GO:0005506">
    <property type="term" value="F:iron ion binding"/>
    <property type="evidence" value="ECO:0007669"/>
    <property type="project" value="InterPro"/>
</dbReference>
<keyword evidence="1" id="KW-0813">Transport</keyword>
<evidence type="ECO:0000256" key="7">
    <source>
        <dbReference type="PIRSR" id="PIRSR000025-2"/>
    </source>
</evidence>
<organism evidence="11 12">
    <name type="scientific">Salinicoccus cyprini</name>
    <dbReference type="NCBI Taxonomy" id="2493691"/>
    <lineage>
        <taxon>Bacteria</taxon>
        <taxon>Bacillati</taxon>
        <taxon>Bacillota</taxon>
        <taxon>Bacilli</taxon>
        <taxon>Bacillales</taxon>
        <taxon>Staphylococcaceae</taxon>
        <taxon>Salinicoccus</taxon>
    </lineage>
</organism>
<evidence type="ECO:0000256" key="3">
    <source>
        <dbReference type="ARBA" id="ARBA00022723"/>
    </source>
</evidence>
<dbReference type="RefSeq" id="WP_145290699.1">
    <property type="nucleotide sequence ID" value="NZ_VMSJ01000006.1"/>
</dbReference>
<name>A0A558AR97_9STAP</name>
<dbReference type="PANTHER" id="PTHR37823:SF2">
    <property type="entry name" value="CYTOCHROME C-550"/>
    <property type="match status" value="1"/>
</dbReference>
<dbReference type="GO" id="GO:0009055">
    <property type="term" value="F:electron transfer activity"/>
    <property type="evidence" value="ECO:0007669"/>
    <property type="project" value="InterPro"/>
</dbReference>
<dbReference type="PANTHER" id="PTHR37823">
    <property type="entry name" value="CYTOCHROME C-553-LIKE"/>
    <property type="match status" value="1"/>
</dbReference>
<dbReference type="Gene3D" id="1.10.760.10">
    <property type="entry name" value="Cytochrome c-like domain"/>
    <property type="match status" value="1"/>
</dbReference>